<reference evidence="1" key="1">
    <citation type="submission" date="2020-05" db="UniProtKB">
        <authorList>
            <consortium name="EnsemblMetazoa"/>
        </authorList>
    </citation>
    <scope>IDENTIFICATION</scope>
    <source>
        <strain evidence="1">TTRI</strain>
    </source>
</reference>
<dbReference type="Proteomes" id="UP000078200">
    <property type="component" value="Unassembled WGS sequence"/>
</dbReference>
<accession>A0A1A9VXZ5</accession>
<evidence type="ECO:0000313" key="2">
    <source>
        <dbReference type="Proteomes" id="UP000078200"/>
    </source>
</evidence>
<proteinExistence type="predicted"/>
<keyword evidence="2" id="KW-1185">Reference proteome</keyword>
<protein>
    <submittedName>
        <fullName evidence="1">Uncharacterized protein</fullName>
    </submittedName>
</protein>
<sequence>MEIEDQAVKSVIQQFKNLIRSRKQPSDAPYKVIEREPKRRRTITLLKTSLPRGDCRRSGTGPAVYMSIQNRLSRAKIYKIKIDNTIKVAPLDWLKLTIMEANITSNTYFTNSTLHSTLLELAK</sequence>
<dbReference type="VEuPathDB" id="VectorBase:GAUT051249"/>
<organism evidence="1 2">
    <name type="scientific">Glossina austeni</name>
    <name type="common">Savannah tsetse fly</name>
    <dbReference type="NCBI Taxonomy" id="7395"/>
    <lineage>
        <taxon>Eukaryota</taxon>
        <taxon>Metazoa</taxon>
        <taxon>Ecdysozoa</taxon>
        <taxon>Arthropoda</taxon>
        <taxon>Hexapoda</taxon>
        <taxon>Insecta</taxon>
        <taxon>Pterygota</taxon>
        <taxon>Neoptera</taxon>
        <taxon>Endopterygota</taxon>
        <taxon>Diptera</taxon>
        <taxon>Brachycera</taxon>
        <taxon>Muscomorpha</taxon>
        <taxon>Hippoboscoidea</taxon>
        <taxon>Glossinidae</taxon>
        <taxon>Glossina</taxon>
    </lineage>
</organism>
<evidence type="ECO:0000313" key="1">
    <source>
        <dbReference type="EnsemblMetazoa" id="GAUT051249-PA"/>
    </source>
</evidence>
<name>A0A1A9VXZ5_GLOAU</name>
<dbReference type="AlphaFoldDB" id="A0A1A9VXZ5"/>
<dbReference type="EnsemblMetazoa" id="GAUT051249-RA">
    <property type="protein sequence ID" value="GAUT051249-PA"/>
    <property type="gene ID" value="GAUT051249"/>
</dbReference>